<protein>
    <recommendedName>
        <fullName evidence="1">Glycosyl transferase family 25 domain-containing protein</fullName>
    </recommendedName>
</protein>
<dbReference type="InterPro" id="IPR029044">
    <property type="entry name" value="Nucleotide-diphossugar_trans"/>
</dbReference>
<dbReference type="Pfam" id="PF01755">
    <property type="entry name" value="Glyco_transf_25"/>
    <property type="match status" value="1"/>
</dbReference>
<dbReference type="EMBL" id="MN740405">
    <property type="protein sequence ID" value="QHU04877.1"/>
    <property type="molecule type" value="Genomic_DNA"/>
</dbReference>
<dbReference type="SUPFAM" id="SSF53448">
    <property type="entry name" value="Nucleotide-diphospho-sugar transferases"/>
    <property type="match status" value="1"/>
</dbReference>
<evidence type="ECO:0000259" key="1">
    <source>
        <dbReference type="Pfam" id="PF01755"/>
    </source>
</evidence>
<proteinExistence type="predicted"/>
<reference evidence="2" key="1">
    <citation type="journal article" date="2020" name="Nature">
        <title>Giant virus diversity and host interactions through global metagenomics.</title>
        <authorList>
            <person name="Schulz F."/>
            <person name="Roux S."/>
            <person name="Paez-Espino D."/>
            <person name="Jungbluth S."/>
            <person name="Walsh D.A."/>
            <person name="Denef V.J."/>
            <person name="McMahon K.D."/>
            <person name="Konstantinidis K.T."/>
            <person name="Eloe-Fadrosh E.A."/>
            <person name="Kyrpides N.C."/>
            <person name="Woyke T."/>
        </authorList>
    </citation>
    <scope>NUCLEOTIDE SEQUENCE</scope>
    <source>
        <strain evidence="2">GVMAG-M-3300027708-5</strain>
    </source>
</reference>
<feature type="domain" description="Glycosyl transferase family 25" evidence="1">
    <location>
        <begin position="42"/>
        <end position="97"/>
    </location>
</feature>
<accession>A0A6C0JK79</accession>
<organism evidence="2">
    <name type="scientific">viral metagenome</name>
    <dbReference type="NCBI Taxonomy" id="1070528"/>
    <lineage>
        <taxon>unclassified sequences</taxon>
        <taxon>metagenomes</taxon>
        <taxon>organismal metagenomes</taxon>
    </lineage>
</organism>
<evidence type="ECO:0000313" key="2">
    <source>
        <dbReference type="EMBL" id="QHU04877.1"/>
    </source>
</evidence>
<sequence length="231" mass="27703">MADLLKHTLFINLENRIDRLEHTLKEFGKLQIVGERINAVKMKNGAVGCTMSHIKCIELAKSRDYEYVFICEDDISFTNPELFLQNLAKFSENEDIQWDILIIGGNNVPPYQQIEDYCARVFYCQTTTGYIVKRHYYDTLLSNFRESAGNLMRNPENRREYALDIYWKRLQMQDFWYMITPPTVTQYENFSDIEERDTNYDFLMLDMEKTWYIEKMKRMREAEAKKTMNFT</sequence>
<dbReference type="InterPro" id="IPR002654">
    <property type="entry name" value="Glyco_trans_25"/>
</dbReference>
<dbReference type="CDD" id="cd06532">
    <property type="entry name" value="Glyco_transf_25"/>
    <property type="match status" value="1"/>
</dbReference>
<name>A0A6C0JK79_9ZZZZ</name>
<dbReference type="AlphaFoldDB" id="A0A6C0JK79"/>